<dbReference type="InterPro" id="IPR011701">
    <property type="entry name" value="MFS"/>
</dbReference>
<dbReference type="EMBL" id="FMHW01000002">
    <property type="protein sequence ID" value="SCL37178.1"/>
    <property type="molecule type" value="Genomic_DNA"/>
</dbReference>
<feature type="transmembrane region" description="Helical" evidence="6">
    <location>
        <begin position="30"/>
        <end position="50"/>
    </location>
</feature>
<keyword evidence="2" id="KW-1003">Cell membrane</keyword>
<organism evidence="7 8">
    <name type="scientific">Micromonospora pallida</name>
    <dbReference type="NCBI Taxonomy" id="145854"/>
    <lineage>
        <taxon>Bacteria</taxon>
        <taxon>Bacillati</taxon>
        <taxon>Actinomycetota</taxon>
        <taxon>Actinomycetes</taxon>
        <taxon>Micromonosporales</taxon>
        <taxon>Micromonosporaceae</taxon>
        <taxon>Micromonospora</taxon>
    </lineage>
</organism>
<feature type="transmembrane region" description="Helical" evidence="6">
    <location>
        <begin position="203"/>
        <end position="227"/>
    </location>
</feature>
<feature type="transmembrane region" description="Helical" evidence="6">
    <location>
        <begin position="331"/>
        <end position="354"/>
    </location>
</feature>
<comment type="subcellular location">
    <subcellularLocation>
        <location evidence="1">Cell membrane</location>
        <topology evidence="1">Multi-pass membrane protein</topology>
    </subcellularLocation>
</comment>
<dbReference type="Pfam" id="PF07690">
    <property type="entry name" value="MFS_1"/>
    <property type="match status" value="1"/>
</dbReference>
<keyword evidence="5 6" id="KW-0472">Membrane</keyword>
<dbReference type="Gene3D" id="1.20.1250.20">
    <property type="entry name" value="MFS general substrate transporter like domains"/>
    <property type="match status" value="1"/>
</dbReference>
<dbReference type="GO" id="GO:0022857">
    <property type="term" value="F:transmembrane transporter activity"/>
    <property type="evidence" value="ECO:0007669"/>
    <property type="project" value="InterPro"/>
</dbReference>
<keyword evidence="4 6" id="KW-1133">Transmembrane helix</keyword>
<evidence type="ECO:0000256" key="3">
    <source>
        <dbReference type="ARBA" id="ARBA00022692"/>
    </source>
</evidence>
<dbReference type="CDD" id="cd06173">
    <property type="entry name" value="MFS_MefA_like"/>
    <property type="match status" value="1"/>
</dbReference>
<evidence type="ECO:0000256" key="4">
    <source>
        <dbReference type="ARBA" id="ARBA00022989"/>
    </source>
</evidence>
<dbReference type="AlphaFoldDB" id="A0A1C6T5X3"/>
<feature type="transmembrane region" description="Helical" evidence="6">
    <location>
        <begin position="87"/>
        <end position="109"/>
    </location>
</feature>
<dbReference type="STRING" id="145854.GA0074692_4580"/>
<evidence type="ECO:0000313" key="7">
    <source>
        <dbReference type="EMBL" id="SCL37178.1"/>
    </source>
</evidence>
<accession>A0A1C6T5X3</accession>
<sequence length="394" mass="40302">MSYLGSQVSVVALPLTAAAALDAGPLHMGVLAALSRAPYLLLGLVVGVWVDRLPRRPALVAVNLALAAVLAVVPAGALLGWLGLPQLYAVTFVAGSFAVFLDVAHLAYVPTLVPAPQRTGAQSIIEVTQSTGQLGGPALAGWLVQVLTAPVAVAVDAFSHLVAAGSVLAIRHRAPRPAGPATGLLTAIRAGLRVVFGERVLRAVTLATATLVFWTSGSSALLVLHLLRERNLAPWLLGVTLGAAAVGGLLGATVAAPLGRRLGSGPTMAYALLVGGLGASLTPLAEWTPGWAAFALVLTSQVVAGFGQQVHHVHQVPIRYALTPDHLHGRVNATIRTVVWGSAPVGALLAGWLAQQWGTTAVLALCAVGAATAAAWIVGSPAWRVHHTTDLRPA</sequence>
<dbReference type="PANTHER" id="PTHR23513:SF6">
    <property type="entry name" value="MAJOR FACILITATOR SUPERFAMILY ASSOCIATED DOMAIN-CONTAINING PROTEIN"/>
    <property type="match status" value="1"/>
</dbReference>
<evidence type="ECO:0000256" key="6">
    <source>
        <dbReference type="SAM" id="Phobius"/>
    </source>
</evidence>
<evidence type="ECO:0000256" key="2">
    <source>
        <dbReference type="ARBA" id="ARBA00022475"/>
    </source>
</evidence>
<evidence type="ECO:0000256" key="5">
    <source>
        <dbReference type="ARBA" id="ARBA00023136"/>
    </source>
</evidence>
<feature type="transmembrane region" description="Helical" evidence="6">
    <location>
        <begin position="268"/>
        <end position="285"/>
    </location>
</feature>
<dbReference type="InterPro" id="IPR036259">
    <property type="entry name" value="MFS_trans_sf"/>
</dbReference>
<dbReference type="SUPFAM" id="SSF103473">
    <property type="entry name" value="MFS general substrate transporter"/>
    <property type="match status" value="1"/>
</dbReference>
<keyword evidence="3 6" id="KW-0812">Transmembrane</keyword>
<dbReference type="Proteomes" id="UP000198959">
    <property type="component" value="Unassembled WGS sequence"/>
</dbReference>
<dbReference type="PANTHER" id="PTHR23513">
    <property type="entry name" value="INTEGRAL MEMBRANE EFFLUX PROTEIN-RELATED"/>
    <property type="match status" value="1"/>
</dbReference>
<evidence type="ECO:0000313" key="8">
    <source>
        <dbReference type="Proteomes" id="UP000198959"/>
    </source>
</evidence>
<feature type="transmembrane region" description="Helical" evidence="6">
    <location>
        <begin position="360"/>
        <end position="378"/>
    </location>
</feature>
<gene>
    <name evidence="7" type="ORF">GA0074692_4580</name>
</gene>
<dbReference type="GO" id="GO:0005886">
    <property type="term" value="C:plasma membrane"/>
    <property type="evidence" value="ECO:0007669"/>
    <property type="project" value="UniProtKB-SubCell"/>
</dbReference>
<reference evidence="8" key="1">
    <citation type="submission" date="2016-06" db="EMBL/GenBank/DDBJ databases">
        <authorList>
            <person name="Varghese N."/>
            <person name="Submissions Spin"/>
        </authorList>
    </citation>
    <scope>NUCLEOTIDE SEQUENCE [LARGE SCALE GENOMIC DNA]</scope>
    <source>
        <strain evidence="8">DSM 43817</strain>
    </source>
</reference>
<proteinExistence type="predicted"/>
<protein>
    <submittedName>
        <fullName evidence="7">Major Facilitator Superfamily protein</fullName>
    </submittedName>
</protein>
<feature type="transmembrane region" description="Helical" evidence="6">
    <location>
        <begin position="233"/>
        <end position="256"/>
    </location>
</feature>
<evidence type="ECO:0000256" key="1">
    <source>
        <dbReference type="ARBA" id="ARBA00004651"/>
    </source>
</evidence>
<feature type="transmembrane region" description="Helical" evidence="6">
    <location>
        <begin position="57"/>
        <end position="81"/>
    </location>
</feature>
<keyword evidence="8" id="KW-1185">Reference proteome</keyword>
<name>A0A1C6T5X3_9ACTN</name>